<organism evidence="1 2">
    <name type="scientific">Phyllobacterium sophorae</name>
    <dbReference type="NCBI Taxonomy" id="1520277"/>
    <lineage>
        <taxon>Bacteria</taxon>
        <taxon>Pseudomonadati</taxon>
        <taxon>Pseudomonadota</taxon>
        <taxon>Alphaproteobacteria</taxon>
        <taxon>Hyphomicrobiales</taxon>
        <taxon>Phyllobacteriaceae</taxon>
        <taxon>Phyllobacterium</taxon>
    </lineage>
</organism>
<dbReference type="Proteomes" id="UP000241764">
    <property type="component" value="Unassembled WGS sequence"/>
</dbReference>
<gene>
    <name evidence="1" type="ORF">CU103_19275</name>
</gene>
<dbReference type="OrthoDB" id="7302713at2"/>
<accession>A0A2P7B7Q9</accession>
<dbReference type="AlphaFoldDB" id="A0A2P7B7Q9"/>
<dbReference type="GO" id="GO:0015948">
    <property type="term" value="P:methanogenesis"/>
    <property type="evidence" value="ECO:0007669"/>
    <property type="project" value="InterPro"/>
</dbReference>
<sequence length="274" mass="28640">MKALTFSLLAEPEERLDLSGLTPASLARLTEAQIARLRVGTSRNPALVGDIFKLTGKDAESLVFDGSSSRLDRIGAGLNGGAIRVTGDVGSQAGRKMSGGSLFVEGNVGHHAGSGMAGGRLEIKGNSGDNLGGPLSGEITGMEGGILIVRGKAGDYAGDRLRRGTVAILKGCGDYAGYRMIAGTIMVTGRVGAMPGYLMKRGSLLFDRPPEKLSPTFVACGEPDIAFPGLFDRFLINEKILDKPLLGQKPGRYGGDNAVSGKGEILFRRGRQMS</sequence>
<dbReference type="InterPro" id="IPR036485">
    <property type="entry name" value="Glu_synth_asu_C_sf"/>
</dbReference>
<name>A0A2P7B7Q9_9HYPH</name>
<evidence type="ECO:0000313" key="2">
    <source>
        <dbReference type="Proteomes" id="UP000241764"/>
    </source>
</evidence>
<protein>
    <submittedName>
        <fullName evidence="1">Formylmethanofuran dehydrogenase subunit C</fullName>
    </submittedName>
</protein>
<dbReference type="PANTHER" id="PTHR39673">
    <property type="entry name" value="TUNGSTEN FORMYLMETHANOFURAN DEHYDROGENASE, SUBUNIT C (FWDC)"/>
    <property type="match status" value="1"/>
</dbReference>
<proteinExistence type="predicted"/>
<dbReference type="EMBL" id="PGGM01000009">
    <property type="protein sequence ID" value="PSH62486.1"/>
    <property type="molecule type" value="Genomic_DNA"/>
</dbReference>
<dbReference type="SUPFAM" id="SSF69336">
    <property type="entry name" value="Alpha subunit of glutamate synthase, C-terminal domain"/>
    <property type="match status" value="1"/>
</dbReference>
<dbReference type="NCBIfam" id="TIGR03122">
    <property type="entry name" value="one_C_dehyd_C"/>
    <property type="match status" value="1"/>
</dbReference>
<dbReference type="Gene3D" id="2.160.20.60">
    <property type="entry name" value="Glutamate synthase, alpha subunit, C-terminal domain"/>
    <property type="match status" value="2"/>
</dbReference>
<dbReference type="GO" id="GO:0018493">
    <property type="term" value="F:formylmethanofuran dehydrogenase activity"/>
    <property type="evidence" value="ECO:0007669"/>
    <property type="project" value="InterPro"/>
</dbReference>
<evidence type="ECO:0000313" key="1">
    <source>
        <dbReference type="EMBL" id="PSH62486.1"/>
    </source>
</evidence>
<reference evidence="2" key="1">
    <citation type="submission" date="2017-11" db="EMBL/GenBank/DDBJ databases">
        <authorList>
            <person name="Kuznetsova I."/>
            <person name="Sazanova A."/>
            <person name="Chirak E."/>
            <person name="Safronova V."/>
            <person name="Willems A."/>
        </authorList>
    </citation>
    <scope>NUCLEOTIDE SEQUENCE [LARGE SCALE GENOMIC DNA]</scope>
    <source>
        <strain evidence="2">CCBAU 03422</strain>
    </source>
</reference>
<dbReference type="RefSeq" id="WP_106665659.1">
    <property type="nucleotide sequence ID" value="NZ_PGGM01000009.1"/>
</dbReference>
<dbReference type="InterPro" id="IPR017550">
    <property type="entry name" value="Formylmethanofuran_DH_suC"/>
</dbReference>
<comment type="caution">
    <text evidence="1">The sequence shown here is derived from an EMBL/GenBank/DDBJ whole genome shotgun (WGS) entry which is preliminary data.</text>
</comment>
<keyword evidence="2" id="KW-1185">Reference proteome</keyword>
<dbReference type="GO" id="GO:0046914">
    <property type="term" value="F:transition metal ion binding"/>
    <property type="evidence" value="ECO:0007669"/>
    <property type="project" value="InterPro"/>
</dbReference>
<dbReference type="PANTHER" id="PTHR39673:SF5">
    <property type="entry name" value="TUNGSTEN-CONTAINING FORMYLMETHANOFURAN DEHYDROGENASE 2 SUBUNIT C"/>
    <property type="match status" value="1"/>
</dbReference>